<evidence type="ECO:0000256" key="2">
    <source>
        <dbReference type="SAM" id="Phobius"/>
    </source>
</evidence>
<comment type="similarity">
    <text evidence="1">Belongs to the nematode receptor-like protein sre family.</text>
</comment>
<accession>A0AAV5WNN9</accession>
<dbReference type="AlphaFoldDB" id="A0AAV5WNN9"/>
<feature type="transmembrane region" description="Helical" evidence="2">
    <location>
        <begin position="172"/>
        <end position="193"/>
    </location>
</feature>
<proteinExistence type="inferred from homology"/>
<keyword evidence="2" id="KW-0472">Membrane</keyword>
<feature type="transmembrane region" description="Helical" evidence="2">
    <location>
        <begin position="26"/>
        <end position="50"/>
    </location>
</feature>
<dbReference type="PANTHER" id="PTHR47521">
    <property type="entry name" value="SERPENTINE RECEPTOR, CLASS E (EPSILON)-RELATED"/>
    <property type="match status" value="1"/>
</dbReference>
<keyword evidence="2" id="KW-1133">Transmembrane helix</keyword>
<evidence type="ECO:0008006" key="5">
    <source>
        <dbReference type="Google" id="ProtNLM"/>
    </source>
</evidence>
<dbReference type="GO" id="GO:0016020">
    <property type="term" value="C:membrane"/>
    <property type="evidence" value="ECO:0007669"/>
    <property type="project" value="InterPro"/>
</dbReference>
<dbReference type="EMBL" id="BTSY01000006">
    <property type="protein sequence ID" value="GMT32586.1"/>
    <property type="molecule type" value="Genomic_DNA"/>
</dbReference>
<dbReference type="Pfam" id="PF03125">
    <property type="entry name" value="Sre"/>
    <property type="match status" value="1"/>
</dbReference>
<feature type="transmembrane region" description="Helical" evidence="2">
    <location>
        <begin position="260"/>
        <end position="279"/>
    </location>
</feature>
<evidence type="ECO:0000256" key="1">
    <source>
        <dbReference type="ARBA" id="ARBA00006803"/>
    </source>
</evidence>
<comment type="caution">
    <text evidence="3">The sequence shown here is derived from an EMBL/GenBank/DDBJ whole genome shotgun (WGS) entry which is preliminary data.</text>
</comment>
<dbReference type="InterPro" id="IPR004151">
    <property type="entry name" value="7TM_GPCR_serpentine_rcpt_Sre"/>
</dbReference>
<name>A0AAV5WNN9_9BILA</name>
<sequence>METDTRFAFRFYANASIAEQFPLLFYSFYVLEILFHLLFLFFSPLVISAVYSTTLLHRNFRLFFCITMIGNDIAIFSRFVLLYYQYMGTPIYDSDVILIASQLYRESYFVLCTLIVFAGCADRLVATIYWEWYESASDATLLVLGFIYFLIYMPSIAISLGCLYRVIGPLQFILLTGCTQTVSILMLLYTRYLNESTLKSLRRWTSSQYCLTKAFQIQANIRILNIMQAMTISTVFFNGVASLFLISFQLLDSSLIQRNLVGTFLDTWCSIYGITYMMLSVRADKVFLQHISRFKILRRWEPKEDKESASLERQRDVEETTREYFNQLEKSWS</sequence>
<keyword evidence="4" id="KW-1185">Reference proteome</keyword>
<feature type="transmembrane region" description="Helical" evidence="2">
    <location>
        <begin position="141"/>
        <end position="166"/>
    </location>
</feature>
<reference evidence="3" key="1">
    <citation type="submission" date="2023-10" db="EMBL/GenBank/DDBJ databases">
        <title>Genome assembly of Pristionchus species.</title>
        <authorList>
            <person name="Yoshida K."/>
            <person name="Sommer R.J."/>
        </authorList>
    </citation>
    <scope>NUCLEOTIDE SEQUENCE</scope>
    <source>
        <strain evidence="3">RS5133</strain>
    </source>
</reference>
<dbReference type="InterPro" id="IPR052860">
    <property type="entry name" value="NRL-GPCR1"/>
</dbReference>
<feature type="transmembrane region" description="Helical" evidence="2">
    <location>
        <begin position="223"/>
        <end position="248"/>
    </location>
</feature>
<evidence type="ECO:0000313" key="4">
    <source>
        <dbReference type="Proteomes" id="UP001432322"/>
    </source>
</evidence>
<feature type="transmembrane region" description="Helical" evidence="2">
    <location>
        <begin position="107"/>
        <end position="129"/>
    </location>
</feature>
<protein>
    <recommendedName>
        <fullName evidence="5">G protein-coupled receptor</fullName>
    </recommendedName>
</protein>
<feature type="transmembrane region" description="Helical" evidence="2">
    <location>
        <begin position="62"/>
        <end position="87"/>
    </location>
</feature>
<dbReference type="GO" id="GO:0007606">
    <property type="term" value="P:sensory perception of chemical stimulus"/>
    <property type="evidence" value="ECO:0007669"/>
    <property type="project" value="InterPro"/>
</dbReference>
<gene>
    <name evidence="3" type="ORF">PFISCL1PPCAC_23883</name>
</gene>
<organism evidence="3 4">
    <name type="scientific">Pristionchus fissidentatus</name>
    <dbReference type="NCBI Taxonomy" id="1538716"/>
    <lineage>
        <taxon>Eukaryota</taxon>
        <taxon>Metazoa</taxon>
        <taxon>Ecdysozoa</taxon>
        <taxon>Nematoda</taxon>
        <taxon>Chromadorea</taxon>
        <taxon>Rhabditida</taxon>
        <taxon>Rhabditina</taxon>
        <taxon>Diplogasteromorpha</taxon>
        <taxon>Diplogasteroidea</taxon>
        <taxon>Neodiplogasteridae</taxon>
        <taxon>Pristionchus</taxon>
    </lineage>
</organism>
<dbReference type="PANTHER" id="PTHR47521:SF7">
    <property type="entry name" value="SERPENTINE RECEPTOR CLASS EPSILON-6"/>
    <property type="match status" value="1"/>
</dbReference>
<dbReference type="Proteomes" id="UP001432322">
    <property type="component" value="Unassembled WGS sequence"/>
</dbReference>
<keyword evidence="2" id="KW-0812">Transmembrane</keyword>
<evidence type="ECO:0000313" key="3">
    <source>
        <dbReference type="EMBL" id="GMT32586.1"/>
    </source>
</evidence>